<feature type="compositionally biased region" description="Low complexity" evidence="1">
    <location>
        <begin position="296"/>
        <end position="316"/>
    </location>
</feature>
<dbReference type="Proteomes" id="UP001497453">
    <property type="component" value="Chromosome 2"/>
</dbReference>
<protein>
    <submittedName>
        <fullName evidence="2">Uncharacterized protein</fullName>
    </submittedName>
</protein>
<feature type="compositionally biased region" description="Basic and acidic residues" evidence="1">
    <location>
        <begin position="542"/>
        <end position="551"/>
    </location>
</feature>
<proteinExistence type="predicted"/>
<feature type="compositionally biased region" description="Basic and acidic residues" evidence="1">
    <location>
        <begin position="484"/>
        <end position="494"/>
    </location>
</feature>
<feature type="compositionally biased region" description="Pro residues" evidence="1">
    <location>
        <begin position="374"/>
        <end position="387"/>
    </location>
</feature>
<feature type="compositionally biased region" description="Basic and acidic residues" evidence="1">
    <location>
        <begin position="520"/>
        <end position="533"/>
    </location>
</feature>
<evidence type="ECO:0000256" key="1">
    <source>
        <dbReference type="SAM" id="MobiDB-lite"/>
    </source>
</evidence>
<name>A0ABP1D1D2_9APHY</name>
<dbReference type="EMBL" id="OZ037945">
    <property type="protein sequence ID" value="CAL1701696.1"/>
    <property type="molecule type" value="Genomic_DNA"/>
</dbReference>
<feature type="compositionally biased region" description="Low complexity" evidence="1">
    <location>
        <begin position="71"/>
        <end position="88"/>
    </location>
</feature>
<feature type="compositionally biased region" description="Basic residues" evidence="1">
    <location>
        <begin position="207"/>
        <end position="218"/>
    </location>
</feature>
<feature type="compositionally biased region" description="Pro residues" evidence="1">
    <location>
        <begin position="345"/>
        <end position="357"/>
    </location>
</feature>
<feature type="compositionally biased region" description="Polar residues" evidence="1">
    <location>
        <begin position="333"/>
        <end position="344"/>
    </location>
</feature>
<evidence type="ECO:0000313" key="2">
    <source>
        <dbReference type="EMBL" id="CAL1701696.1"/>
    </source>
</evidence>
<feature type="compositionally biased region" description="Polar residues" evidence="1">
    <location>
        <begin position="259"/>
        <end position="271"/>
    </location>
</feature>
<feature type="region of interest" description="Disordered" evidence="1">
    <location>
        <begin position="1"/>
        <end position="20"/>
    </location>
</feature>
<gene>
    <name evidence="2" type="ORF">GFSPODELE1_LOCUS3711</name>
</gene>
<evidence type="ECO:0000313" key="3">
    <source>
        <dbReference type="Proteomes" id="UP001497453"/>
    </source>
</evidence>
<accession>A0ABP1D1D2</accession>
<organism evidence="2 3">
    <name type="scientific">Somion occarium</name>
    <dbReference type="NCBI Taxonomy" id="3059160"/>
    <lineage>
        <taxon>Eukaryota</taxon>
        <taxon>Fungi</taxon>
        <taxon>Dikarya</taxon>
        <taxon>Basidiomycota</taxon>
        <taxon>Agaricomycotina</taxon>
        <taxon>Agaricomycetes</taxon>
        <taxon>Polyporales</taxon>
        <taxon>Cerrenaceae</taxon>
        <taxon>Somion</taxon>
    </lineage>
</organism>
<feature type="region of interest" description="Disordered" evidence="1">
    <location>
        <begin position="60"/>
        <end position="558"/>
    </location>
</feature>
<keyword evidence="3" id="KW-1185">Reference proteome</keyword>
<feature type="compositionally biased region" description="Basic residues" evidence="1">
    <location>
        <begin position="176"/>
        <end position="185"/>
    </location>
</feature>
<reference evidence="3" key="1">
    <citation type="submission" date="2024-04" db="EMBL/GenBank/DDBJ databases">
        <authorList>
            <person name="Shaw F."/>
            <person name="Minotto A."/>
        </authorList>
    </citation>
    <scope>NUCLEOTIDE SEQUENCE [LARGE SCALE GENOMIC DNA]</scope>
</reference>
<feature type="compositionally biased region" description="Low complexity" evidence="1">
    <location>
        <begin position="160"/>
        <end position="172"/>
    </location>
</feature>
<sequence length="677" mass="72954">MNTISPTASPRRPRERQLDQRDSLLRASILDTALELGVGTNNTVANWIFNPVEEVDEDADSILSPSLTYGSTATSEESSFSNSPYSRSQPGAGASHLGSSARKPFSPERVGYSPEGGLTGKDISAQRTVQFDLSATPEPRAVSPLPSPQKQSKLRKPRPGGYDSDGGYMSDSSKPKKDKKGKKKSKADGNQTEYESDGGYLSDFSSKKKKDKKSKKDKPKTASPESSQHAFKIPTVPTIALPKSKKNQSMKHTPPHISAPNTSALAARTSNTPVPLTITPPTPVALLSPHRPALPSSPADRSFSSSPSRIQGSQKSPFDPSAVQDRSADVPHTPTTFTDNLSTAPPSPLPSRSPSPNPSTQTLSRPHVLAYYDLPPPSPPPSGPLPSVPGEAPTSPFAKAQNAMLHNRDGSGSGTTEGASDRPSFSPVRKTPAQGAATMPSSPLPPPATPLYARSQTASPSLFLHRAGSTQRGREPPFPSRPVLPREESAELVRRTSVSRNGIRRPPFSADATGSYGNRPAREFEQSRLDAHWQPRSASAMDVRDHSPDKRGGRRSWSEYNEIEHDNIRSPTDTHPVVDDVISMLRAHKKDLDQTSTLVPPSEDDARSSLYFDVDDGASGQGDRYSIWSAKSRASILDGERSGNMRDRFVRRVEAMVGKERVPPVPKISTPPSGGMF</sequence>